<gene>
    <name evidence="2" type="ORF">M2256_002155</name>
    <name evidence="3" type="ORF">OGZ50_01490</name>
</gene>
<reference evidence="3" key="2">
    <citation type="journal article" date="2023" name="Food Microbiol.">
        <title>Evaluation of the fermentation potential of lactic acid bacteria isolated from herbs, fruits and vegetables as starter cultures in nut-based milk alternatives.</title>
        <authorList>
            <person name="Huang W."/>
            <person name="Dong A."/>
            <person name="Pham H.T."/>
            <person name="Zhou C."/>
            <person name="Huo Z."/>
            <person name="Watjen A.P."/>
            <person name="Prakash S."/>
            <person name="Bang-Berthelsen C.H."/>
            <person name="Turner M.S."/>
        </authorList>
    </citation>
    <scope>NUCLEOTIDE SEQUENCE</scope>
    <source>
        <strain evidence="3">54</strain>
    </source>
</reference>
<evidence type="ECO:0000259" key="1">
    <source>
        <dbReference type="Pfam" id="PF04230"/>
    </source>
</evidence>
<dbReference type="Proteomes" id="UP001207687">
    <property type="component" value="Unassembled WGS sequence"/>
</dbReference>
<dbReference type="EMBL" id="JAOWLV010000001">
    <property type="protein sequence ID" value="MDG4975415.1"/>
    <property type="molecule type" value="Genomic_DNA"/>
</dbReference>
<feature type="domain" description="Polysaccharide pyruvyl transferase" evidence="1">
    <location>
        <begin position="33"/>
        <end position="306"/>
    </location>
</feature>
<accession>A0A4P6JG90</accession>
<dbReference type="Pfam" id="PF04230">
    <property type="entry name" value="PS_pyruv_trans"/>
    <property type="match status" value="1"/>
</dbReference>
<comment type="caution">
    <text evidence="3">The sequence shown here is derived from an EMBL/GenBank/DDBJ whole genome shotgun (WGS) entry which is preliminary data.</text>
</comment>
<keyword evidence="3" id="KW-0808">Transferase</keyword>
<evidence type="ECO:0000313" key="3">
    <source>
        <dbReference type="EMBL" id="MDG4975415.1"/>
    </source>
</evidence>
<sequence length="391" mass="46300">MKRYPEILIQTITFPWSDYDDEFMRERDLMSGNTGNFLFQWSTLNLFSKVPHENFTRIWDFRHNPELQKKKYDYILLPMANAFREGSDEELIYLTEVIEKVDAKVILDGIGGQFEDDVFPKFNNEDLIKKFVSTVLTKAKSIGVRDKRTQQYLVDYLGFPINRVDVIGCPSVRYFGPHFKTTKYRKFSDDFKIGINFTPGQYKYSWAKFFDKIFRKYTNSYAYFQDIEEGRMLLDNIPMPSNKYHDLLPTFLKHPVIKENRGKFIVRPDDWMDDISEMDFSIGTRIHGNVIPLLAGVPSMVIAIDSRTAGLADYNNIPYVWWYEITPETTLEELYYRTCSEMPKFYESFYDKYDEYINFFIKNGVNLEDLNSKYLPQHFIEVSTKEPSNDC</sequence>
<protein>
    <submittedName>
        <fullName evidence="3">Polysaccharide pyruvyl transferase family protein</fullName>
    </submittedName>
</protein>
<evidence type="ECO:0000313" key="4">
    <source>
        <dbReference type="Proteomes" id="UP001152598"/>
    </source>
</evidence>
<dbReference type="RefSeq" id="WP_129881558.1">
    <property type="nucleotide sequence ID" value="NZ_BLYG01000001.1"/>
</dbReference>
<evidence type="ECO:0000313" key="2">
    <source>
        <dbReference type="EMBL" id="MCW2281633.1"/>
    </source>
</evidence>
<reference evidence="3" key="1">
    <citation type="submission" date="2022-10" db="EMBL/GenBank/DDBJ databases">
        <authorList>
            <person name="Turner M.S."/>
            <person name="Huang W."/>
        </authorList>
    </citation>
    <scope>NUCLEOTIDE SEQUENCE</scope>
    <source>
        <strain evidence="3">54</strain>
    </source>
</reference>
<dbReference type="GO" id="GO:0016740">
    <property type="term" value="F:transferase activity"/>
    <property type="evidence" value="ECO:0007669"/>
    <property type="project" value="UniProtKB-KW"/>
</dbReference>
<reference evidence="2" key="3">
    <citation type="submission" date="2023-08" db="EMBL/GenBank/DDBJ databases">
        <title>Genomic analyses of the natural microbiome of Caenorhabditis elegans.</title>
        <authorList>
            <person name="Samuel B."/>
        </authorList>
    </citation>
    <scope>NUCLEOTIDE SEQUENCE</scope>
    <source>
        <strain evidence="2">BIGb0220</strain>
    </source>
</reference>
<dbReference type="AlphaFoldDB" id="A0A4P6JG90"/>
<dbReference type="EMBL" id="JAOQNN010000002">
    <property type="protein sequence ID" value="MCW2281633.1"/>
    <property type="molecule type" value="Genomic_DNA"/>
</dbReference>
<proteinExistence type="predicted"/>
<dbReference type="Proteomes" id="UP001152598">
    <property type="component" value="Unassembled WGS sequence"/>
</dbReference>
<name>A0A4P6JG90_9LACT</name>
<dbReference type="InterPro" id="IPR007345">
    <property type="entry name" value="Polysacch_pyruvyl_Trfase"/>
</dbReference>
<organism evidence="3 4">
    <name type="scientific">Lactococcus lactis</name>
    <dbReference type="NCBI Taxonomy" id="1358"/>
    <lineage>
        <taxon>Bacteria</taxon>
        <taxon>Bacillati</taxon>
        <taxon>Bacillota</taxon>
        <taxon>Bacilli</taxon>
        <taxon>Lactobacillales</taxon>
        <taxon>Streptococcaceae</taxon>
        <taxon>Lactococcus</taxon>
    </lineage>
</organism>